<accession>A0A0A1UF34</accession>
<dbReference type="OrthoDB" id="10257085at2759"/>
<dbReference type="SUPFAM" id="SSF52540">
    <property type="entry name" value="P-loop containing nucleoside triphosphate hydrolases"/>
    <property type="match status" value="1"/>
</dbReference>
<dbReference type="GO" id="GO:0044206">
    <property type="term" value="P:UMP salvage"/>
    <property type="evidence" value="ECO:0007669"/>
    <property type="project" value="UniProtKB-UniPathway"/>
</dbReference>
<protein>
    <recommendedName>
        <fullName evidence="2">uridine/cytidine kinase</fullName>
        <ecNumber evidence="2">2.7.1.48</ecNumber>
    </recommendedName>
</protein>
<dbReference type="FunFam" id="3.40.50.300:FF:001802">
    <property type="entry name" value="Uridine-cytidine kinase 1"/>
    <property type="match status" value="1"/>
</dbReference>
<evidence type="ECO:0000313" key="8">
    <source>
        <dbReference type="EMBL" id="ELP91406.1"/>
    </source>
</evidence>
<evidence type="ECO:0000313" key="9">
    <source>
        <dbReference type="Proteomes" id="UP000014680"/>
    </source>
</evidence>
<keyword evidence="3 8" id="KW-0808">Transferase</keyword>
<keyword evidence="5 8" id="KW-0418">Kinase</keyword>
<dbReference type="UniPathway" id="UPA00574">
    <property type="reaction ID" value="UER00637"/>
</dbReference>
<keyword evidence="6" id="KW-0067">ATP-binding</keyword>
<evidence type="ECO:0000256" key="3">
    <source>
        <dbReference type="ARBA" id="ARBA00022679"/>
    </source>
</evidence>
<keyword evidence="4" id="KW-0547">Nucleotide-binding</keyword>
<dbReference type="KEGG" id="eiv:EIN_155030"/>
<dbReference type="EC" id="2.7.1.48" evidence="2"/>
<dbReference type="Gene3D" id="3.40.50.300">
    <property type="entry name" value="P-loop containing nucleotide triphosphate hydrolases"/>
    <property type="match status" value="1"/>
</dbReference>
<dbReference type="Pfam" id="PF00485">
    <property type="entry name" value="PRK"/>
    <property type="match status" value="1"/>
</dbReference>
<evidence type="ECO:0000256" key="5">
    <source>
        <dbReference type="ARBA" id="ARBA00022777"/>
    </source>
</evidence>
<dbReference type="OMA" id="NICKNRM"/>
<dbReference type="RefSeq" id="XP_004258177.1">
    <property type="nucleotide sequence ID" value="XM_004258129.1"/>
</dbReference>
<name>A0A0A1UF34_ENTIV</name>
<dbReference type="PANTHER" id="PTHR10285">
    <property type="entry name" value="URIDINE KINASE"/>
    <property type="match status" value="1"/>
</dbReference>
<evidence type="ECO:0000259" key="7">
    <source>
        <dbReference type="Pfam" id="PF00485"/>
    </source>
</evidence>
<proteinExistence type="predicted"/>
<sequence>MSKASLENEQTVKYHFYNTPCILIAVAGGTASGKTTFCTQVSKTLEGEKFVVVSQDSFYRPLTKEEHDNVAEYNFDSPDAFDWQLIVDTLKNIKAKKPVSLPIYDYVTHSRKPEWVPVEVGDVVMFEGLYTFFQMKGFEEYVKLFDLKIFIESDDDTRLGRRILRDMKFRGRTLDSILFQYKKFVKPAYEEWVYPQRIRADVIVPWCEIDQKKKTNFCEMPALKMVSQYIRMFFTHIPFQKVLSKGNIEISADLDCYKASLSDQEK</sequence>
<dbReference type="GeneID" id="14890204"/>
<evidence type="ECO:0000256" key="4">
    <source>
        <dbReference type="ARBA" id="ARBA00022741"/>
    </source>
</evidence>
<gene>
    <name evidence="8" type="ORF">EIN_155030</name>
</gene>
<dbReference type="InterPro" id="IPR000764">
    <property type="entry name" value="Uridine_kinase-like"/>
</dbReference>
<feature type="domain" description="Phosphoribulokinase/uridine kinase" evidence="7">
    <location>
        <begin position="23"/>
        <end position="206"/>
    </location>
</feature>
<dbReference type="AlphaFoldDB" id="A0A0A1UF34"/>
<comment type="pathway">
    <text evidence="1">Pyrimidine metabolism; UMP biosynthesis via salvage pathway; UMP from uridine: step 1/1.</text>
</comment>
<organism evidence="8 9">
    <name type="scientific">Entamoeba invadens IP1</name>
    <dbReference type="NCBI Taxonomy" id="370355"/>
    <lineage>
        <taxon>Eukaryota</taxon>
        <taxon>Amoebozoa</taxon>
        <taxon>Evosea</taxon>
        <taxon>Archamoebae</taxon>
        <taxon>Mastigamoebida</taxon>
        <taxon>Entamoebidae</taxon>
        <taxon>Entamoeba</taxon>
    </lineage>
</organism>
<keyword evidence="9" id="KW-1185">Reference proteome</keyword>
<dbReference type="InterPro" id="IPR006083">
    <property type="entry name" value="PRK/URK"/>
</dbReference>
<dbReference type="Proteomes" id="UP000014680">
    <property type="component" value="Unassembled WGS sequence"/>
</dbReference>
<dbReference type="VEuPathDB" id="AmoebaDB:EIN_155030"/>
<dbReference type="CDD" id="cd02023">
    <property type="entry name" value="UMPK"/>
    <property type="match status" value="1"/>
</dbReference>
<dbReference type="EMBL" id="KB206474">
    <property type="protein sequence ID" value="ELP91406.1"/>
    <property type="molecule type" value="Genomic_DNA"/>
</dbReference>
<evidence type="ECO:0000256" key="6">
    <source>
        <dbReference type="ARBA" id="ARBA00022840"/>
    </source>
</evidence>
<dbReference type="NCBIfam" id="NF004018">
    <property type="entry name" value="PRK05480.1"/>
    <property type="match status" value="1"/>
</dbReference>
<evidence type="ECO:0000256" key="1">
    <source>
        <dbReference type="ARBA" id="ARBA00004690"/>
    </source>
</evidence>
<dbReference type="InterPro" id="IPR027417">
    <property type="entry name" value="P-loop_NTPase"/>
</dbReference>
<dbReference type="GO" id="GO:0005524">
    <property type="term" value="F:ATP binding"/>
    <property type="evidence" value="ECO:0007669"/>
    <property type="project" value="UniProtKB-KW"/>
</dbReference>
<evidence type="ECO:0000256" key="2">
    <source>
        <dbReference type="ARBA" id="ARBA00012137"/>
    </source>
</evidence>
<dbReference type="GO" id="GO:0004849">
    <property type="term" value="F:uridine kinase activity"/>
    <property type="evidence" value="ECO:0007669"/>
    <property type="project" value="UniProtKB-EC"/>
</dbReference>
<dbReference type="PRINTS" id="PR00988">
    <property type="entry name" value="URIDINKINASE"/>
</dbReference>
<reference evidence="8 9" key="1">
    <citation type="submission" date="2012-10" db="EMBL/GenBank/DDBJ databases">
        <authorList>
            <person name="Zafar N."/>
            <person name="Inman J."/>
            <person name="Hall N."/>
            <person name="Lorenzi H."/>
            <person name="Caler E."/>
        </authorList>
    </citation>
    <scope>NUCLEOTIDE SEQUENCE [LARGE SCALE GENOMIC DNA]</scope>
    <source>
        <strain evidence="8 9">IP1</strain>
    </source>
</reference>